<organism evidence="2 3">
    <name type="scientific">Gnathostoma spinigerum</name>
    <dbReference type="NCBI Taxonomy" id="75299"/>
    <lineage>
        <taxon>Eukaryota</taxon>
        <taxon>Metazoa</taxon>
        <taxon>Ecdysozoa</taxon>
        <taxon>Nematoda</taxon>
        <taxon>Chromadorea</taxon>
        <taxon>Rhabditida</taxon>
        <taxon>Spirurina</taxon>
        <taxon>Gnathostomatomorpha</taxon>
        <taxon>Gnathostomatoidea</taxon>
        <taxon>Gnathostomatidae</taxon>
        <taxon>Gnathostoma</taxon>
    </lineage>
</organism>
<reference evidence="2 3" key="1">
    <citation type="submission" date="2024-08" db="EMBL/GenBank/DDBJ databases">
        <title>Gnathostoma spinigerum genome.</title>
        <authorList>
            <person name="Gonzalez-Bertolin B."/>
            <person name="Monzon S."/>
            <person name="Zaballos A."/>
            <person name="Jimenez P."/>
            <person name="Dekumyoy P."/>
            <person name="Varona S."/>
            <person name="Cuesta I."/>
            <person name="Sumanam S."/>
            <person name="Adisakwattana P."/>
            <person name="Gasser R.B."/>
            <person name="Hernandez-Gonzalez A."/>
            <person name="Young N.D."/>
            <person name="Perteguer M.J."/>
        </authorList>
    </citation>
    <scope>NUCLEOTIDE SEQUENCE [LARGE SCALE GENOMIC DNA]</scope>
    <source>
        <strain evidence="2">AL3</strain>
        <tissue evidence="2">Liver</tissue>
    </source>
</reference>
<comment type="caution">
    <text evidence="2">The sequence shown here is derived from an EMBL/GenBank/DDBJ whole genome shotgun (WGS) entry which is preliminary data.</text>
</comment>
<keyword evidence="1" id="KW-0812">Transmembrane</keyword>
<dbReference type="EMBL" id="JBGFUD010022925">
    <property type="protein sequence ID" value="MFH4984890.1"/>
    <property type="molecule type" value="Genomic_DNA"/>
</dbReference>
<feature type="transmembrane region" description="Helical" evidence="1">
    <location>
        <begin position="84"/>
        <end position="103"/>
    </location>
</feature>
<keyword evidence="3" id="KW-1185">Reference proteome</keyword>
<keyword evidence="1" id="KW-1133">Transmembrane helix</keyword>
<name>A0ABD6EY59_9BILA</name>
<protein>
    <submittedName>
        <fullName evidence="2">Uncharacterized protein</fullName>
    </submittedName>
</protein>
<feature type="transmembrane region" description="Helical" evidence="1">
    <location>
        <begin position="53"/>
        <end position="72"/>
    </location>
</feature>
<sequence length="114" mass="12734">MITIWTVIRILDLPVLYQIGFGCFVLSARLSLTHLMEPMESKHVELARQVPPANCLTTVWIHGLLCLSPSSFSLFSVKGNTGGLVVDLLLILILVCSYVHMFLHFPDKTNFCST</sequence>
<dbReference type="Proteomes" id="UP001608902">
    <property type="component" value="Unassembled WGS sequence"/>
</dbReference>
<dbReference type="AlphaFoldDB" id="A0ABD6EY59"/>
<proteinExistence type="predicted"/>
<gene>
    <name evidence="2" type="ORF">AB6A40_011599</name>
</gene>
<evidence type="ECO:0000256" key="1">
    <source>
        <dbReference type="SAM" id="Phobius"/>
    </source>
</evidence>
<accession>A0ABD6EY59</accession>
<evidence type="ECO:0000313" key="2">
    <source>
        <dbReference type="EMBL" id="MFH4984890.1"/>
    </source>
</evidence>
<feature type="transmembrane region" description="Helical" evidence="1">
    <location>
        <begin position="15"/>
        <end position="32"/>
    </location>
</feature>
<evidence type="ECO:0000313" key="3">
    <source>
        <dbReference type="Proteomes" id="UP001608902"/>
    </source>
</evidence>
<keyword evidence="1" id="KW-0472">Membrane</keyword>